<feature type="region of interest" description="Disordered" evidence="2">
    <location>
        <begin position="511"/>
        <end position="535"/>
    </location>
</feature>
<keyword evidence="5" id="KW-1185">Reference proteome</keyword>
<dbReference type="GO" id="GO:0005634">
    <property type="term" value="C:nucleus"/>
    <property type="evidence" value="ECO:0007669"/>
    <property type="project" value="TreeGrafter"/>
</dbReference>
<feature type="region of interest" description="Disordered" evidence="2">
    <location>
        <begin position="811"/>
        <end position="851"/>
    </location>
</feature>
<feature type="region of interest" description="Disordered" evidence="2">
    <location>
        <begin position="1"/>
        <end position="77"/>
    </location>
</feature>
<feature type="compositionally biased region" description="Polar residues" evidence="2">
    <location>
        <begin position="596"/>
        <end position="605"/>
    </location>
</feature>
<dbReference type="VEuPathDB" id="FungiDB:AJ78_05337"/>
<accession>A0A1J9PCL1</accession>
<dbReference type="PANTHER" id="PTHR46179">
    <property type="entry name" value="ZINC FINGER PROTEIN"/>
    <property type="match status" value="1"/>
</dbReference>
<dbReference type="OrthoDB" id="6077919at2759"/>
<evidence type="ECO:0000313" key="4">
    <source>
        <dbReference type="EMBL" id="OJD14288.1"/>
    </source>
</evidence>
<dbReference type="GO" id="GO:0008270">
    <property type="term" value="F:zinc ion binding"/>
    <property type="evidence" value="ECO:0007669"/>
    <property type="project" value="UniProtKB-KW"/>
</dbReference>
<dbReference type="InterPro" id="IPR051061">
    <property type="entry name" value="Zinc_finger_trans_reg"/>
</dbReference>
<feature type="region of interest" description="Disordered" evidence="2">
    <location>
        <begin position="581"/>
        <end position="611"/>
    </location>
</feature>
<keyword evidence="1" id="KW-0863">Zinc-finger</keyword>
<feature type="compositionally biased region" description="Polar residues" evidence="2">
    <location>
        <begin position="901"/>
        <end position="912"/>
    </location>
</feature>
<feature type="compositionally biased region" description="Polar residues" evidence="2">
    <location>
        <begin position="23"/>
        <end position="34"/>
    </location>
</feature>
<feature type="compositionally biased region" description="Low complexity" evidence="2">
    <location>
        <begin position="872"/>
        <end position="883"/>
    </location>
</feature>
<feature type="domain" description="C2H2-type" evidence="3">
    <location>
        <begin position="643"/>
        <end position="668"/>
    </location>
</feature>
<organism evidence="4 5">
    <name type="scientific">Emergomyces pasteurianus Ep9510</name>
    <dbReference type="NCBI Taxonomy" id="1447872"/>
    <lineage>
        <taxon>Eukaryota</taxon>
        <taxon>Fungi</taxon>
        <taxon>Dikarya</taxon>
        <taxon>Ascomycota</taxon>
        <taxon>Pezizomycotina</taxon>
        <taxon>Eurotiomycetes</taxon>
        <taxon>Eurotiomycetidae</taxon>
        <taxon>Onygenales</taxon>
        <taxon>Ajellomycetaceae</taxon>
        <taxon>Emergomyces</taxon>
    </lineage>
</organism>
<proteinExistence type="predicted"/>
<sequence>MAQTYRLNPPGPRTLHITVPDAHSQSTLTGNSDWDSGDAFQRMMDMDTSPSHNNMEPAPASSPCETNSGSHPAPSPSWSFGSNSINCISLGQDSTTDLNSACRGAWNSVQITGIPNNVAPGYEHKRQRISFPDVSSSENVGKITPELGSQVNGHPASDSGYATRSARSMSGASPFPVVHTVHPPMTEPTCNTPYDFSPLQNQYFYSFEQHQPNWQGNPEAMPQVNDPQLGCDVAGCEWTGKCQSDKKKHMLRHQKRFRCRAKGCPRKEGFGTINDLERHQKTRHNMEPKHGSKEEFKCFAKNCTRKEKIWLRKDNFKYHLERMHIDEDPEELIQRALIWYESTKQSKMNSSRVLHLPVCSPQQEVIDPSSYRPSVLHDMTQFDNYQPQPCETISMYNKTSSNAPPHPPSRIRSENADLLSRYSNNNANPVPAEPEMQNISKLGEDDSSRRIHEFGWDDIEINQNSSQHIDLNSGRRPSSPFLNEMIEDHNLPSDMDSVTKAVVALFKALKKDGPKPRSGQPQTGNSNGSFKPADADATPALQQVNASGTLSYTDPLHDGSKSSKRYALRELLKASLKHLETSQANTDVPPTEKNLPASNDANNDGSPRRRGKKTFVCRYQGCTRKTGRLSEMKKHEKRHSRPYGCTYPRCFKSFGSKNDWKRHENTQHFQLQCWRCPAKIPPVNEGAGNDETLLERPDQEDLPQAFHLDRTRVDCARIFDRKDKFCHHLQSEHFYSEREAKQTAKDNEIGRNGQFKFWCGFCRKLIRLNKDGLDAWDERFDHIDNEHFKKKQGIGSWLHPEGHLTKKCEETEQMAGGGSETSVEAEGANHRSNDGGEEEATNDKGPVAPNLPVHNSPVSIQPLAANSHQFPAPAAARQAGTRAVHNANARQATKRKYDSVMASSPLDNNTGNNTIAHQTLPFSTPMMHVPQQQMISTQVAMPSGGRGVYRTSSNPFVPNIDYTNLNGLIPVENNFPMCALITCVRNCSANAPPEQASI</sequence>
<reference evidence="4 5" key="1">
    <citation type="submission" date="2015-07" db="EMBL/GenBank/DDBJ databases">
        <title>Emmonsia species relationships and genome sequence.</title>
        <authorList>
            <consortium name="The Broad Institute Genomics Platform"/>
            <person name="Cuomo C.A."/>
            <person name="Munoz J.F."/>
            <person name="Imamovic A."/>
            <person name="Priest M.E."/>
            <person name="Young S."/>
            <person name="Clay O.K."/>
            <person name="McEwen J.G."/>
        </authorList>
    </citation>
    <scope>NUCLEOTIDE SEQUENCE [LARGE SCALE GENOMIC DNA]</scope>
    <source>
        <strain evidence="4 5">UAMH 9510</strain>
    </source>
</reference>
<dbReference type="PROSITE" id="PS00028">
    <property type="entry name" value="ZINC_FINGER_C2H2_1"/>
    <property type="match status" value="1"/>
</dbReference>
<keyword evidence="1" id="KW-0479">Metal-binding</keyword>
<evidence type="ECO:0000259" key="3">
    <source>
        <dbReference type="PROSITE" id="PS50157"/>
    </source>
</evidence>
<evidence type="ECO:0000256" key="2">
    <source>
        <dbReference type="SAM" id="MobiDB-lite"/>
    </source>
</evidence>
<name>A0A1J9PCL1_9EURO</name>
<dbReference type="InterPro" id="IPR013087">
    <property type="entry name" value="Znf_C2H2_type"/>
</dbReference>
<feature type="compositionally biased region" description="Polar residues" evidence="2">
    <location>
        <begin position="63"/>
        <end position="77"/>
    </location>
</feature>
<keyword evidence="1" id="KW-0862">Zinc</keyword>
<dbReference type="Gene3D" id="3.30.160.60">
    <property type="entry name" value="Classic Zinc Finger"/>
    <property type="match status" value="1"/>
</dbReference>
<evidence type="ECO:0000256" key="1">
    <source>
        <dbReference type="PROSITE-ProRule" id="PRU00042"/>
    </source>
</evidence>
<dbReference type="EMBL" id="LGRN01000229">
    <property type="protein sequence ID" value="OJD14288.1"/>
    <property type="molecule type" value="Genomic_DNA"/>
</dbReference>
<evidence type="ECO:0000313" key="5">
    <source>
        <dbReference type="Proteomes" id="UP000182235"/>
    </source>
</evidence>
<dbReference type="PANTHER" id="PTHR46179:SF19">
    <property type="entry name" value="C2H2 FINGER DOMAIN TRANSCRIPTION FACTOR (EUROFUNG)-RELATED"/>
    <property type="match status" value="1"/>
</dbReference>
<feature type="compositionally biased region" description="Polar residues" evidence="2">
    <location>
        <begin position="519"/>
        <end position="529"/>
    </location>
</feature>
<dbReference type="SMART" id="SM00355">
    <property type="entry name" value="ZnF_C2H2"/>
    <property type="match status" value="5"/>
</dbReference>
<dbReference type="STRING" id="1447872.A0A1J9PCL1"/>
<comment type="caution">
    <text evidence="4">The sequence shown here is derived from an EMBL/GenBank/DDBJ whole genome shotgun (WGS) entry which is preliminary data.</text>
</comment>
<dbReference type="Proteomes" id="UP000182235">
    <property type="component" value="Unassembled WGS sequence"/>
</dbReference>
<dbReference type="AlphaFoldDB" id="A0A1J9PCL1"/>
<protein>
    <recommendedName>
        <fullName evidence="3">C2H2-type domain-containing protein</fullName>
    </recommendedName>
</protein>
<feature type="region of interest" description="Disordered" evidence="2">
    <location>
        <begin position="872"/>
        <end position="912"/>
    </location>
</feature>
<gene>
    <name evidence="4" type="ORF">AJ78_05337</name>
</gene>
<dbReference type="GO" id="GO:0006357">
    <property type="term" value="P:regulation of transcription by RNA polymerase II"/>
    <property type="evidence" value="ECO:0007669"/>
    <property type="project" value="TreeGrafter"/>
</dbReference>
<feature type="region of interest" description="Disordered" evidence="2">
    <location>
        <begin position="144"/>
        <end position="168"/>
    </location>
</feature>
<dbReference type="PROSITE" id="PS50157">
    <property type="entry name" value="ZINC_FINGER_C2H2_2"/>
    <property type="match status" value="1"/>
</dbReference>